<keyword evidence="2" id="KW-0472">Membrane</keyword>
<feature type="region of interest" description="Disordered" evidence="1">
    <location>
        <begin position="364"/>
        <end position="389"/>
    </location>
</feature>
<dbReference type="SMART" id="SM00267">
    <property type="entry name" value="GGDEF"/>
    <property type="match status" value="1"/>
</dbReference>
<dbReference type="PANTHER" id="PTHR45138">
    <property type="entry name" value="REGULATORY COMPONENTS OF SENSORY TRANSDUCTION SYSTEM"/>
    <property type="match status" value="1"/>
</dbReference>
<dbReference type="PROSITE" id="PS50887">
    <property type="entry name" value="GGDEF"/>
    <property type="match status" value="1"/>
</dbReference>
<feature type="compositionally biased region" description="Basic and acidic residues" evidence="1">
    <location>
        <begin position="1"/>
        <end position="18"/>
    </location>
</feature>
<gene>
    <name evidence="4" type="ORF">HC031_14760</name>
</gene>
<feature type="compositionally biased region" description="Polar residues" evidence="1">
    <location>
        <begin position="376"/>
        <end position="389"/>
    </location>
</feature>
<feature type="transmembrane region" description="Helical" evidence="2">
    <location>
        <begin position="87"/>
        <end position="106"/>
    </location>
</feature>
<name>A0ABX0XY44_9ACTN</name>
<feature type="region of interest" description="Disordered" evidence="1">
    <location>
        <begin position="1"/>
        <end position="27"/>
    </location>
</feature>
<protein>
    <submittedName>
        <fullName evidence="4">GGDEF domain-containing protein</fullName>
    </submittedName>
</protein>
<sequence>MQRADERVYRDKTGREAGRAAGRTGRVPSADAIAAARRQLDRVETAKVSRQERRRRSIAGMGGIAVSNFTIGLVYAAVFATAAPHRLAMGVLCAIGCASGLLVVGGADWLSRSPAGRWLMATFAVGLIPVGAAVAVLDGGTGSPTILGTLVPMPLVALSTPLRVAVPVVAGLSAFYLVVAAVVGSPGGWYVALHLAGIISISAICAAQGRTAARQRLLLTRLSRVDVLTDCLNRRGFEDRFTAELARTQRTGGTLSLLIFDLDGFKKLNDAHGHAAGDDLLRWVATTLRDNIQPHDVVARLGGDEFVVLLGSAPEADARRVADRLVARLAARASASVGVATLPEHGLTFDALYAHADGDLYGQKATRQTARRVSRSGASTNLRTGTSAP</sequence>
<comment type="caution">
    <text evidence="4">The sequence shown here is derived from an EMBL/GenBank/DDBJ whole genome shotgun (WGS) entry which is preliminary data.</text>
</comment>
<organism evidence="4 5">
    <name type="scientific">Planosporangium thailandense</name>
    <dbReference type="NCBI Taxonomy" id="765197"/>
    <lineage>
        <taxon>Bacteria</taxon>
        <taxon>Bacillati</taxon>
        <taxon>Actinomycetota</taxon>
        <taxon>Actinomycetes</taxon>
        <taxon>Micromonosporales</taxon>
        <taxon>Micromonosporaceae</taxon>
        <taxon>Planosporangium</taxon>
    </lineage>
</organism>
<keyword evidence="2" id="KW-1133">Transmembrane helix</keyword>
<dbReference type="CDD" id="cd01949">
    <property type="entry name" value="GGDEF"/>
    <property type="match status" value="1"/>
</dbReference>
<feature type="transmembrane region" description="Helical" evidence="2">
    <location>
        <begin position="58"/>
        <end position="81"/>
    </location>
</feature>
<dbReference type="Proteomes" id="UP000722989">
    <property type="component" value="Unassembled WGS sequence"/>
</dbReference>
<dbReference type="InterPro" id="IPR029787">
    <property type="entry name" value="Nucleotide_cyclase"/>
</dbReference>
<keyword evidence="5" id="KW-1185">Reference proteome</keyword>
<evidence type="ECO:0000313" key="5">
    <source>
        <dbReference type="Proteomes" id="UP000722989"/>
    </source>
</evidence>
<keyword evidence="2" id="KW-0812">Transmembrane</keyword>
<evidence type="ECO:0000256" key="1">
    <source>
        <dbReference type="SAM" id="MobiDB-lite"/>
    </source>
</evidence>
<evidence type="ECO:0000256" key="2">
    <source>
        <dbReference type="SAM" id="Phobius"/>
    </source>
</evidence>
<dbReference type="InterPro" id="IPR000160">
    <property type="entry name" value="GGDEF_dom"/>
</dbReference>
<dbReference type="Gene3D" id="3.30.70.270">
    <property type="match status" value="1"/>
</dbReference>
<dbReference type="InterPro" id="IPR043128">
    <property type="entry name" value="Rev_trsase/Diguanyl_cyclase"/>
</dbReference>
<accession>A0ABX0XY44</accession>
<feature type="transmembrane region" description="Helical" evidence="2">
    <location>
        <begin position="118"/>
        <end position="136"/>
    </location>
</feature>
<reference evidence="4 5" key="1">
    <citation type="submission" date="2020-03" db="EMBL/GenBank/DDBJ databases">
        <title>WGS of the type strain of Planosporangium spp.</title>
        <authorList>
            <person name="Thawai C."/>
        </authorList>
    </citation>
    <scope>NUCLEOTIDE SEQUENCE [LARGE SCALE GENOMIC DNA]</scope>
    <source>
        <strain evidence="4 5">TBRC 5610</strain>
    </source>
</reference>
<dbReference type="EMBL" id="JAATVY010000009">
    <property type="protein sequence ID" value="NJC70965.1"/>
    <property type="molecule type" value="Genomic_DNA"/>
</dbReference>
<dbReference type="SUPFAM" id="SSF55073">
    <property type="entry name" value="Nucleotide cyclase"/>
    <property type="match status" value="1"/>
</dbReference>
<evidence type="ECO:0000259" key="3">
    <source>
        <dbReference type="PROSITE" id="PS50887"/>
    </source>
</evidence>
<dbReference type="InterPro" id="IPR050469">
    <property type="entry name" value="Diguanylate_Cyclase"/>
</dbReference>
<feature type="transmembrane region" description="Helical" evidence="2">
    <location>
        <begin position="165"/>
        <end position="183"/>
    </location>
</feature>
<dbReference type="NCBIfam" id="TIGR00254">
    <property type="entry name" value="GGDEF"/>
    <property type="match status" value="1"/>
</dbReference>
<dbReference type="PANTHER" id="PTHR45138:SF24">
    <property type="entry name" value="DIGUANYLATE CYCLASE DGCC-RELATED"/>
    <property type="match status" value="1"/>
</dbReference>
<feature type="domain" description="GGDEF" evidence="3">
    <location>
        <begin position="253"/>
        <end position="376"/>
    </location>
</feature>
<feature type="transmembrane region" description="Helical" evidence="2">
    <location>
        <begin position="189"/>
        <end position="207"/>
    </location>
</feature>
<evidence type="ECO:0000313" key="4">
    <source>
        <dbReference type="EMBL" id="NJC70965.1"/>
    </source>
</evidence>
<proteinExistence type="predicted"/>
<dbReference type="Pfam" id="PF00990">
    <property type="entry name" value="GGDEF"/>
    <property type="match status" value="1"/>
</dbReference>